<organism evidence="3">
    <name type="scientific">uncultured Chloroflexota bacterium</name>
    <dbReference type="NCBI Taxonomy" id="166587"/>
    <lineage>
        <taxon>Bacteria</taxon>
        <taxon>Bacillati</taxon>
        <taxon>Chloroflexota</taxon>
        <taxon>environmental samples</taxon>
    </lineage>
</organism>
<dbReference type="Pfam" id="PF08241">
    <property type="entry name" value="Methyltransf_11"/>
    <property type="match status" value="1"/>
</dbReference>
<feature type="region of interest" description="Disordered" evidence="1">
    <location>
        <begin position="1"/>
        <end position="33"/>
    </location>
</feature>
<accession>A0A6J4JSZ3</accession>
<name>A0A6J4JSZ3_9CHLR</name>
<dbReference type="AlphaFoldDB" id="A0A6J4JSZ3"/>
<dbReference type="InterPro" id="IPR050508">
    <property type="entry name" value="Methyltransf_Superfamily"/>
</dbReference>
<feature type="domain" description="Methyltransferase type 11" evidence="2">
    <location>
        <begin position="75"/>
        <end position="173"/>
    </location>
</feature>
<feature type="compositionally biased region" description="Basic and acidic residues" evidence="1">
    <location>
        <begin position="1"/>
        <end position="23"/>
    </location>
</feature>
<sequence>MTGQQHDNHTAYDPHQGHRDNADNHGQPNYIVDSHRTHHFDPARVDRLLSEDRHHMLPPEAILKAGGVSAGQVVVDLGAGPGFFTLPAARLVGTGGRVYAVDVSPPMLDVCRRRAAGAGLTTIETVHSAEASVPLPDATADRVMIAFVLHEADDVAALLREAARLLRHGGEILVAEWPKAEGTPGPPQGHRIGEADLAVFATQAGLQPIPTDHHSENYYLARFSR</sequence>
<gene>
    <name evidence="3" type="ORF">AVDCRST_MAG77-4791</name>
</gene>
<dbReference type="EMBL" id="CADCTC010000228">
    <property type="protein sequence ID" value="CAA9286422.1"/>
    <property type="molecule type" value="Genomic_DNA"/>
</dbReference>
<dbReference type="InterPro" id="IPR029063">
    <property type="entry name" value="SAM-dependent_MTases_sf"/>
</dbReference>
<protein>
    <recommendedName>
        <fullName evidence="2">Methyltransferase type 11 domain-containing protein</fullName>
    </recommendedName>
</protein>
<dbReference type="GO" id="GO:0008757">
    <property type="term" value="F:S-adenosylmethionine-dependent methyltransferase activity"/>
    <property type="evidence" value="ECO:0007669"/>
    <property type="project" value="InterPro"/>
</dbReference>
<evidence type="ECO:0000313" key="3">
    <source>
        <dbReference type="EMBL" id="CAA9286422.1"/>
    </source>
</evidence>
<reference evidence="3" key="1">
    <citation type="submission" date="2020-02" db="EMBL/GenBank/DDBJ databases">
        <authorList>
            <person name="Meier V. D."/>
        </authorList>
    </citation>
    <scope>NUCLEOTIDE SEQUENCE</scope>
    <source>
        <strain evidence="3">AVDCRST_MAG77</strain>
    </source>
</reference>
<dbReference type="InterPro" id="IPR013216">
    <property type="entry name" value="Methyltransf_11"/>
</dbReference>
<proteinExistence type="predicted"/>
<dbReference type="Gene3D" id="3.40.50.150">
    <property type="entry name" value="Vaccinia Virus protein VP39"/>
    <property type="match status" value="1"/>
</dbReference>
<evidence type="ECO:0000259" key="2">
    <source>
        <dbReference type="Pfam" id="PF08241"/>
    </source>
</evidence>
<dbReference type="PANTHER" id="PTHR42912">
    <property type="entry name" value="METHYLTRANSFERASE"/>
    <property type="match status" value="1"/>
</dbReference>
<dbReference type="SUPFAM" id="SSF53335">
    <property type="entry name" value="S-adenosyl-L-methionine-dependent methyltransferases"/>
    <property type="match status" value="1"/>
</dbReference>
<evidence type="ECO:0000256" key="1">
    <source>
        <dbReference type="SAM" id="MobiDB-lite"/>
    </source>
</evidence>
<dbReference type="CDD" id="cd02440">
    <property type="entry name" value="AdoMet_MTases"/>
    <property type="match status" value="1"/>
</dbReference>